<evidence type="ECO:0000313" key="5">
    <source>
        <dbReference type="Proteomes" id="UP000836402"/>
    </source>
</evidence>
<dbReference type="AlphaFoldDB" id="A0A177VCA9"/>
<feature type="signal peptide" evidence="1">
    <location>
        <begin position="1"/>
        <end position="19"/>
    </location>
</feature>
<evidence type="ECO:0000313" key="2">
    <source>
        <dbReference type="EMBL" id="CAD6961408.1"/>
    </source>
</evidence>
<evidence type="ECO:0000313" key="3">
    <source>
        <dbReference type="EMBL" id="KAE8265541.1"/>
    </source>
</evidence>
<reference evidence="3" key="1">
    <citation type="submission" date="2016-04" db="EMBL/GenBank/DDBJ databases">
        <authorList>
            <person name="Nguyen H.D."/>
            <person name="Kesanakurti P."/>
            <person name="Cullis J."/>
            <person name="Levesque C.A."/>
            <person name="Hambleton S."/>
        </authorList>
    </citation>
    <scope>NUCLEOTIDE SEQUENCE</scope>
    <source>
        <strain evidence="3">DAOMC 238032</strain>
    </source>
</reference>
<evidence type="ECO:0000313" key="4">
    <source>
        <dbReference type="Proteomes" id="UP000077671"/>
    </source>
</evidence>
<keyword evidence="1" id="KW-0732">Signal</keyword>
<proteinExistence type="predicted"/>
<name>A0A177VCA9_9BASI</name>
<organism evidence="3 4">
    <name type="scientific">Tilletia caries</name>
    <name type="common">wheat bunt fungus</name>
    <dbReference type="NCBI Taxonomy" id="13290"/>
    <lineage>
        <taxon>Eukaryota</taxon>
        <taxon>Fungi</taxon>
        <taxon>Dikarya</taxon>
        <taxon>Basidiomycota</taxon>
        <taxon>Ustilaginomycotina</taxon>
        <taxon>Exobasidiomycetes</taxon>
        <taxon>Tilletiales</taxon>
        <taxon>Tilletiaceae</taxon>
        <taxon>Tilletia</taxon>
    </lineage>
</organism>
<evidence type="ECO:0000256" key="1">
    <source>
        <dbReference type="SAM" id="SignalP"/>
    </source>
</evidence>
<dbReference type="Proteomes" id="UP000077671">
    <property type="component" value="Unassembled WGS sequence"/>
</dbReference>
<dbReference type="Proteomes" id="UP000836402">
    <property type="component" value="Unassembled WGS sequence"/>
</dbReference>
<keyword evidence="5" id="KW-1185">Reference proteome</keyword>
<accession>A0A177VCA9</accession>
<protein>
    <submittedName>
        <fullName evidence="3">Uncharacterized protein</fullName>
    </submittedName>
</protein>
<gene>
    <name evidence="3" type="ORF">A4X03_0g190</name>
    <name evidence="2" type="ORF">JKIAZH3_G9455</name>
</gene>
<reference evidence="3" key="2">
    <citation type="journal article" date="2019" name="IMA Fungus">
        <title>Genome sequencing and comparison of five Tilletia species to identify candidate genes for the detection of regulated species infecting wheat.</title>
        <authorList>
            <person name="Nguyen H.D.T."/>
            <person name="Sultana T."/>
            <person name="Kesanakurti P."/>
            <person name="Hambleton S."/>
        </authorList>
    </citation>
    <scope>NUCLEOTIDE SEQUENCE</scope>
    <source>
        <strain evidence="3">DAOMC 238032</strain>
    </source>
</reference>
<feature type="chain" id="PRO_5044550297" evidence="1">
    <location>
        <begin position="20"/>
        <end position="153"/>
    </location>
</feature>
<comment type="caution">
    <text evidence="3">The sequence shown here is derived from an EMBL/GenBank/DDBJ whole genome shotgun (WGS) entry which is preliminary data.</text>
</comment>
<reference evidence="2" key="3">
    <citation type="submission" date="2020-10" db="EMBL/GenBank/DDBJ databases">
        <authorList>
            <person name="Sedaghatjoo S."/>
        </authorList>
    </citation>
    <scope>NUCLEOTIDE SEQUENCE</scope>
    <source>
        <strain evidence="2">AZH3</strain>
    </source>
</reference>
<dbReference type="EMBL" id="LWDD02000010">
    <property type="protein sequence ID" value="KAE8265541.1"/>
    <property type="molecule type" value="Genomic_DNA"/>
</dbReference>
<dbReference type="EMBL" id="CAJHJG010006979">
    <property type="protein sequence ID" value="CAD6961408.1"/>
    <property type="molecule type" value="Genomic_DNA"/>
</dbReference>
<sequence>MRFSTIIIALGLAASSTFAGLVPTAENTDPVARALPLCQPPSTKTGIIRPKANATIYTEKNFLFSFCSPTYFKVSSEDILVGFELPDGSVNLVANNVPRKSYTQNLTVHNWQVSEGAQKLVVYEVQGGYYTFKFVKYTQPVNVKYSPGSNDYY</sequence>